<feature type="region of interest" description="Disordered" evidence="7">
    <location>
        <begin position="497"/>
        <end position="528"/>
    </location>
</feature>
<dbReference type="KEGG" id="aali:118460254"/>
<keyword evidence="2" id="KW-0805">Transcription regulation</keyword>
<keyword evidence="6" id="KW-0175">Coiled coil</keyword>
<dbReference type="PROSITE" id="PS50217">
    <property type="entry name" value="BZIP"/>
    <property type="match status" value="1"/>
</dbReference>
<feature type="compositionally biased region" description="Low complexity" evidence="7">
    <location>
        <begin position="134"/>
        <end position="145"/>
    </location>
</feature>
<dbReference type="GO" id="GO:0000978">
    <property type="term" value="F:RNA polymerase II cis-regulatory region sequence-specific DNA binding"/>
    <property type="evidence" value="ECO:0007669"/>
    <property type="project" value="TreeGrafter"/>
</dbReference>
<dbReference type="CDD" id="cd14689">
    <property type="entry name" value="bZIP_CREB3"/>
    <property type="match status" value="1"/>
</dbReference>
<keyword evidence="3" id="KW-0238">DNA-binding</keyword>
<protein>
    <submittedName>
        <fullName evidence="8">BZIP domain-containing protein</fullName>
    </submittedName>
</protein>
<keyword evidence="9" id="KW-1185">Reference proteome</keyword>
<dbReference type="PANTHER" id="PTHR45996">
    <property type="entry name" value="AGAP001464-PB"/>
    <property type="match status" value="1"/>
</dbReference>
<organism evidence="8 9">
    <name type="scientific">Anopheles albimanus</name>
    <name type="common">New world malaria mosquito</name>
    <dbReference type="NCBI Taxonomy" id="7167"/>
    <lineage>
        <taxon>Eukaryota</taxon>
        <taxon>Metazoa</taxon>
        <taxon>Ecdysozoa</taxon>
        <taxon>Arthropoda</taxon>
        <taxon>Hexapoda</taxon>
        <taxon>Insecta</taxon>
        <taxon>Pterygota</taxon>
        <taxon>Neoptera</taxon>
        <taxon>Endopterygota</taxon>
        <taxon>Diptera</taxon>
        <taxon>Nematocera</taxon>
        <taxon>Culicoidea</taxon>
        <taxon>Culicidae</taxon>
        <taxon>Anophelinae</taxon>
        <taxon>Anopheles</taxon>
    </lineage>
</organism>
<dbReference type="GO" id="GO:0000981">
    <property type="term" value="F:DNA-binding transcription factor activity, RNA polymerase II-specific"/>
    <property type="evidence" value="ECO:0007669"/>
    <property type="project" value="TreeGrafter"/>
</dbReference>
<dbReference type="SUPFAM" id="SSF57959">
    <property type="entry name" value="Leucine zipper domain"/>
    <property type="match status" value="1"/>
</dbReference>
<dbReference type="GO" id="GO:0005789">
    <property type="term" value="C:endoplasmic reticulum membrane"/>
    <property type="evidence" value="ECO:0007669"/>
    <property type="project" value="UniProtKB-SubCell"/>
</dbReference>
<dbReference type="GO" id="GO:0005634">
    <property type="term" value="C:nucleus"/>
    <property type="evidence" value="ECO:0007669"/>
    <property type="project" value="TreeGrafter"/>
</dbReference>
<sequence length="926" mass="99617">MEGDMNSFLFGQDWPADDFMENLLKMNVPPIFGDGTVTGDGGGPDELDDFMSRLSYSYPSGADLGEQPIMSPLSSHSGSDQEFHGFPSVTGSSSGNSFDGCFDDGATGMHMAPKTELEEDFGMLDMLISSDQPLSSAASDSGLSSDHLDLDPNTEYDILSPALSSPGPSISERGGQNSPSHYVNSIEMQQPASQSAVTLSHAPAAVQSLTPQKSTPVQIQAVPQQGVPARTITLTKAQTNKTVTGVNVVPMPQATTASSAKPLVGVKTTVISNGGGTKKILQNGSAQVGQQLVGGNGKEFRIIRMATMKNGQTVAVTNGLTPVSSTNTASMSNKKITLQVKNASSPAGTTVGPKGTTGTVLSKNVVVTSAGASTGSSNVSGVRKIIRMQQQTNQNGRSILLPLSIQDLRSIKIVNTNNMKSKPANIKLAAASLLQRSKQGLVQGNIVLTKEQLFAEGDGGLSDAAPSSSSDSESYVFDDIIQQSNSMIAEAERQQKHIISDSDVEPDGDDIADDDDDDGELDEIGKGRNRNGTYQKLVLTNEEKRLLAKEGISLPTSYPLTKHEERELKRIRRKIRNKISAQDSRKRKKEYVDGLEERVKQCTEENQNLVKRIKILQSQNHDLISQMKRIQSLLTKGTSKTTQPATCLMVLLISMALVAVPNLKLGNTTTQQNIQDSIEMSELMQEPANDKLQVTAAAAATQSNRRSLLFDTKESADEEMNFEEIMSSFNANSLIANEHDYFTELDSRSMQEPLAKRPKLATPTLIEYDVDDDLWNGGSNTRIKQEPSSSGGHCVDAAELFQQKFREFQDALQRSTLEEGFSVDASVKAETVKSPTSELIVDRDLLDLVATKNNGLLELNMDTYSNVLGASDYVVPNGINLLVSGAMSPSINGGDSDGGSDGSDVPKLNASQQIQQQQNNKRKLLL</sequence>
<dbReference type="Gene3D" id="1.20.5.170">
    <property type="match status" value="1"/>
</dbReference>
<dbReference type="InterPro" id="IPR046347">
    <property type="entry name" value="bZIP_sf"/>
</dbReference>
<dbReference type="EnsemblMetazoa" id="AALB009601-RA">
    <property type="protein sequence ID" value="AALB009601-PA"/>
    <property type="gene ID" value="AALB009601"/>
</dbReference>
<evidence type="ECO:0000256" key="7">
    <source>
        <dbReference type="SAM" id="MobiDB-lite"/>
    </source>
</evidence>
<evidence type="ECO:0000256" key="4">
    <source>
        <dbReference type="ARBA" id="ARBA00023163"/>
    </source>
</evidence>
<dbReference type="GeneID" id="118460254"/>
<evidence type="ECO:0000313" key="8">
    <source>
        <dbReference type="EnsemblMetazoa" id="AALB009601-PA"/>
    </source>
</evidence>
<name>A0A182FSS1_ANOAL</name>
<dbReference type="Proteomes" id="UP000069272">
    <property type="component" value="Chromosome 2R"/>
</dbReference>
<reference evidence="8" key="2">
    <citation type="submission" date="2022-08" db="UniProtKB">
        <authorList>
            <consortium name="EnsemblMetazoa"/>
        </authorList>
    </citation>
    <scope>IDENTIFICATION</scope>
    <source>
        <strain evidence="8">STECLA/ALBI9_A</strain>
    </source>
</reference>
<dbReference type="SMART" id="SM00338">
    <property type="entry name" value="BRLZ"/>
    <property type="match status" value="1"/>
</dbReference>
<feature type="region of interest" description="Disordered" evidence="7">
    <location>
        <begin position="890"/>
        <end position="926"/>
    </location>
</feature>
<dbReference type="PANTHER" id="PTHR45996:SF3">
    <property type="entry name" value="CREB-H TRANSCRIPTION FACTOR HOMOLOG LET-607"/>
    <property type="match status" value="1"/>
</dbReference>
<reference evidence="8 9" key="1">
    <citation type="journal article" date="2017" name="G3 (Bethesda)">
        <title>The Physical Genome Mapping of Anopheles albimanus Corrected Scaffold Misassemblies and Identified Interarm Rearrangements in Genus Anopheles.</title>
        <authorList>
            <person name="Artemov G.N."/>
            <person name="Peery A.N."/>
            <person name="Jiang X."/>
            <person name="Tu Z."/>
            <person name="Stegniy V.N."/>
            <person name="Sharakhova M.V."/>
            <person name="Sharakhov I.V."/>
        </authorList>
    </citation>
    <scope>NUCLEOTIDE SEQUENCE [LARGE SCALE GENOMIC DNA]</scope>
    <source>
        <strain evidence="8 9">ALBI9_A</strain>
    </source>
</reference>
<dbReference type="OrthoDB" id="674948at2759"/>
<dbReference type="VEuPathDB" id="VectorBase:AALB20_036429"/>
<evidence type="ECO:0000313" key="9">
    <source>
        <dbReference type="Proteomes" id="UP000069272"/>
    </source>
</evidence>
<evidence type="ECO:0000256" key="3">
    <source>
        <dbReference type="ARBA" id="ARBA00023125"/>
    </source>
</evidence>
<dbReference type="InterPro" id="IPR051381">
    <property type="entry name" value="CREB_ATF_subfamily"/>
</dbReference>
<dbReference type="AlphaFoldDB" id="A0A182FSS1"/>
<dbReference type="InterPro" id="IPR004827">
    <property type="entry name" value="bZIP"/>
</dbReference>
<evidence type="ECO:0000256" key="2">
    <source>
        <dbReference type="ARBA" id="ARBA00023015"/>
    </source>
</evidence>
<feature type="region of interest" description="Disordered" evidence="7">
    <location>
        <begin position="133"/>
        <end position="182"/>
    </location>
</feature>
<accession>A0A182FSS1</accession>
<feature type="coiled-coil region" evidence="6">
    <location>
        <begin position="585"/>
        <end position="626"/>
    </location>
</feature>
<proteinExistence type="predicted"/>
<feature type="compositionally biased region" description="Acidic residues" evidence="7">
    <location>
        <begin position="502"/>
        <end position="522"/>
    </location>
</feature>
<keyword evidence="5" id="KW-0539">Nucleus</keyword>
<evidence type="ECO:0000256" key="1">
    <source>
        <dbReference type="ARBA" id="ARBA00004648"/>
    </source>
</evidence>
<dbReference type="STRING" id="7167.A0A182FSS1"/>
<comment type="subcellular location">
    <subcellularLocation>
        <location evidence="1">Endoplasmic reticulum membrane</location>
        <topology evidence="1">Single-pass type II membrane protein</topology>
    </subcellularLocation>
</comment>
<dbReference type="VEuPathDB" id="VectorBase:AALB009601"/>
<feature type="compositionally biased region" description="Polar residues" evidence="7">
    <location>
        <begin position="162"/>
        <end position="182"/>
    </location>
</feature>
<keyword evidence="4" id="KW-0804">Transcription</keyword>
<evidence type="ECO:0000256" key="6">
    <source>
        <dbReference type="SAM" id="Coils"/>
    </source>
</evidence>
<evidence type="ECO:0000256" key="5">
    <source>
        <dbReference type="ARBA" id="ARBA00023242"/>
    </source>
</evidence>
<dbReference type="RefSeq" id="XP_035780315.1">
    <property type="nucleotide sequence ID" value="XM_035924422.1"/>
</dbReference>
<dbReference type="Pfam" id="PF00170">
    <property type="entry name" value="bZIP_1"/>
    <property type="match status" value="1"/>
</dbReference>